<dbReference type="InterPro" id="IPR036264">
    <property type="entry name" value="Bact_exopeptidase_dim_dom"/>
</dbReference>
<reference evidence="6" key="1">
    <citation type="submission" date="2017-02" db="EMBL/GenBank/DDBJ databases">
        <title>Tessaracoccus aquaemaris sp. nov., isolated from the intestine of a Korean rockfish, Sebastes schlegelii, in a marine aquaculture pond.</title>
        <authorList>
            <person name="Tak E.J."/>
            <person name="Bae J.-W."/>
        </authorList>
    </citation>
    <scope>NUCLEOTIDE SEQUENCE [LARGE SCALE GENOMIC DNA]</scope>
    <source>
        <strain evidence="6">NSG39</strain>
    </source>
</reference>
<gene>
    <name evidence="5" type="ORF">BW730_10270</name>
</gene>
<feature type="domain" description="Peptidase M20 dimerisation" evidence="4">
    <location>
        <begin position="166"/>
        <end position="264"/>
    </location>
</feature>
<dbReference type="NCBIfam" id="TIGR01900">
    <property type="entry name" value="dapE-gram_pos"/>
    <property type="match status" value="1"/>
</dbReference>
<accession>A0A1Q2CT82</accession>
<dbReference type="PANTHER" id="PTHR43808:SF31">
    <property type="entry name" value="N-ACETYL-L-CITRULLINE DEACETYLASE"/>
    <property type="match status" value="1"/>
</dbReference>
<evidence type="ECO:0000313" key="6">
    <source>
        <dbReference type="Proteomes" id="UP000188145"/>
    </source>
</evidence>
<dbReference type="OrthoDB" id="9809784at2"/>
<dbReference type="EC" id="3.5.1.18" evidence="3"/>
<dbReference type="GO" id="GO:0046872">
    <property type="term" value="F:metal ion binding"/>
    <property type="evidence" value="ECO:0007669"/>
    <property type="project" value="UniProtKB-KW"/>
</dbReference>
<dbReference type="GO" id="GO:0009089">
    <property type="term" value="P:lysine biosynthetic process via diaminopimelate"/>
    <property type="evidence" value="ECO:0007669"/>
    <property type="project" value="UniProtKB-UniRule"/>
</dbReference>
<dbReference type="Pfam" id="PF01546">
    <property type="entry name" value="Peptidase_M20"/>
    <property type="match status" value="1"/>
</dbReference>
<evidence type="ECO:0000256" key="3">
    <source>
        <dbReference type="NCBIfam" id="TIGR01900"/>
    </source>
</evidence>
<dbReference type="KEGG" id="tes:BW730_10270"/>
<dbReference type="InterPro" id="IPR050072">
    <property type="entry name" value="Peptidase_M20A"/>
</dbReference>
<protein>
    <recommendedName>
        <fullName evidence="3">Succinyl-diaminopimelate desuccinylase</fullName>
        <ecNumber evidence="3">3.5.1.18</ecNumber>
    </recommendedName>
</protein>
<dbReference type="Proteomes" id="UP000188145">
    <property type="component" value="Chromosome"/>
</dbReference>
<sequence length="361" mass="38420">MTHQLAALLQEIIDVESVSGNERALADLVERHLAAQPHLTVFRDGDCLVARTERGLPERVVIAGHLDTVPVLDNLPSRYLQTPEGDVVWGRGACDMKGGVAVMLTLAAELAEPNRDLTWIFYDHEEVEAAKNGLGRLAGNRPDLIEADFAILMEPTSATIEGGCQGTIRAELRTTGTAAHSARAWMGHNAIHDLAPALNVLAGYVSEEIEVEGLTFREGLNAVGVSGGVATNMIPPAATLTVNYRYAPDKTPDEALARLADWFDGYDLAITDVSPAARPGLDRPAAQAFVAAVGGEASAKYGWTDVARFSELGVPAVNFGPGDPSYAHRADEFCPVADLDTCAAGLRSFLTSSPESEPTHD</sequence>
<dbReference type="EMBL" id="CP019606">
    <property type="protein sequence ID" value="AQP49318.1"/>
    <property type="molecule type" value="Genomic_DNA"/>
</dbReference>
<organism evidence="5 6">
    <name type="scientific">Tessaracoccus aquimaris</name>
    <dbReference type="NCBI Taxonomy" id="1332264"/>
    <lineage>
        <taxon>Bacteria</taxon>
        <taxon>Bacillati</taxon>
        <taxon>Actinomycetota</taxon>
        <taxon>Actinomycetes</taxon>
        <taxon>Propionibacteriales</taxon>
        <taxon>Propionibacteriaceae</taxon>
        <taxon>Tessaracoccus</taxon>
    </lineage>
</organism>
<dbReference type="SUPFAM" id="SSF53187">
    <property type="entry name" value="Zn-dependent exopeptidases"/>
    <property type="match status" value="1"/>
</dbReference>
<proteinExistence type="predicted"/>
<keyword evidence="6" id="KW-1185">Reference proteome</keyword>
<dbReference type="Gene3D" id="3.30.70.360">
    <property type="match status" value="1"/>
</dbReference>
<keyword evidence="2" id="KW-0378">Hydrolase</keyword>
<dbReference type="PANTHER" id="PTHR43808">
    <property type="entry name" value="ACETYLORNITHINE DEACETYLASE"/>
    <property type="match status" value="1"/>
</dbReference>
<evidence type="ECO:0000259" key="4">
    <source>
        <dbReference type="Pfam" id="PF07687"/>
    </source>
</evidence>
<dbReference type="InterPro" id="IPR002933">
    <property type="entry name" value="Peptidase_M20"/>
</dbReference>
<dbReference type="AlphaFoldDB" id="A0A1Q2CT82"/>
<evidence type="ECO:0000256" key="2">
    <source>
        <dbReference type="ARBA" id="ARBA00022801"/>
    </source>
</evidence>
<dbReference type="InterPro" id="IPR010174">
    <property type="entry name" value="Succinyl-DAP_deSuclase_DapE"/>
</dbReference>
<keyword evidence="1" id="KW-0479">Metal-binding</keyword>
<dbReference type="GO" id="GO:0009014">
    <property type="term" value="F:succinyl-diaminopimelate desuccinylase activity"/>
    <property type="evidence" value="ECO:0007669"/>
    <property type="project" value="UniProtKB-UniRule"/>
</dbReference>
<name>A0A1Q2CT82_9ACTN</name>
<dbReference type="Gene3D" id="3.40.630.10">
    <property type="entry name" value="Zn peptidases"/>
    <property type="match status" value="1"/>
</dbReference>
<dbReference type="GO" id="GO:0008777">
    <property type="term" value="F:acetylornithine deacetylase activity"/>
    <property type="evidence" value="ECO:0007669"/>
    <property type="project" value="TreeGrafter"/>
</dbReference>
<dbReference type="SUPFAM" id="SSF55031">
    <property type="entry name" value="Bacterial exopeptidase dimerisation domain"/>
    <property type="match status" value="1"/>
</dbReference>
<dbReference type="RefSeq" id="WP_077687613.1">
    <property type="nucleotide sequence ID" value="NZ_CP019606.1"/>
</dbReference>
<dbReference type="GO" id="GO:0006526">
    <property type="term" value="P:L-arginine biosynthetic process"/>
    <property type="evidence" value="ECO:0007669"/>
    <property type="project" value="TreeGrafter"/>
</dbReference>
<dbReference type="Pfam" id="PF07687">
    <property type="entry name" value="M20_dimer"/>
    <property type="match status" value="1"/>
</dbReference>
<evidence type="ECO:0000256" key="1">
    <source>
        <dbReference type="ARBA" id="ARBA00022723"/>
    </source>
</evidence>
<dbReference type="STRING" id="1332264.BW730_10270"/>
<evidence type="ECO:0000313" key="5">
    <source>
        <dbReference type="EMBL" id="AQP49318.1"/>
    </source>
</evidence>
<dbReference type="InterPro" id="IPR011650">
    <property type="entry name" value="Peptidase_M20_dimer"/>
</dbReference>